<keyword evidence="2" id="KW-1185">Reference proteome</keyword>
<proteinExistence type="predicted"/>
<accession>A0A545SQ47</accession>
<organism evidence="1 2">
    <name type="scientific">Exilibacterium tricleocarpae</name>
    <dbReference type="NCBI Taxonomy" id="2591008"/>
    <lineage>
        <taxon>Bacteria</taxon>
        <taxon>Pseudomonadati</taxon>
        <taxon>Pseudomonadota</taxon>
        <taxon>Gammaproteobacteria</taxon>
        <taxon>Cellvibrionales</taxon>
        <taxon>Cellvibrionaceae</taxon>
        <taxon>Exilibacterium</taxon>
    </lineage>
</organism>
<gene>
    <name evidence="1" type="ORF">FKG94_26370</name>
</gene>
<protein>
    <submittedName>
        <fullName evidence="1">Uncharacterized protein</fullName>
    </submittedName>
</protein>
<sequence length="446" mass="48280">MVDIIGHRQWLAATDGGRLSVRSRELKALDAAIERYGKTPGPSREDAVRTALINWISSKRGKWRGSIRNRSGAIKKLLEQLGMLDNSPTAVLRGAPGEDLRVLFANKRLEWKPGFKRKLGNNKWGAAANTLGLATNSIILVSHYHDDMLDNLAGVSLHGINAEAAVLKAAVKLVAKVFKEVVPVELRAEVGLSLAAEMPALLGNFVNSMVPFLSEVTTGGATVLNLVKAGLKNRRINAMRHHSEHSMSEREPRQAIEAMIRTLRRERNAELASGAVSGVAFGAQLAGLALDGGAASRATIGCASNVIKLANILRMVTRDVREKNAANRLMQRGVDITIFEISPIVGAYYVCCASSSDLINVIFSRFGEDRWQDTAEAVLAQHIEPLRAEARELISMHRFHIPGLEKFPGMISGRNSAELARMARMKGNTGMAGFGSDSLPAQSAAN</sequence>
<name>A0A545SQ47_9GAMM</name>
<dbReference type="OrthoDB" id="289205at2"/>
<dbReference type="RefSeq" id="WP_142929945.1">
    <property type="nucleotide sequence ID" value="NZ_ML660113.1"/>
</dbReference>
<evidence type="ECO:0000313" key="1">
    <source>
        <dbReference type="EMBL" id="TQV66996.1"/>
    </source>
</evidence>
<reference evidence="1 2" key="1">
    <citation type="submission" date="2019-06" db="EMBL/GenBank/DDBJ databases">
        <title>Whole genome sequence for Cellvibrionaceae sp. R142.</title>
        <authorList>
            <person name="Wang G."/>
        </authorList>
    </citation>
    <scope>NUCLEOTIDE SEQUENCE [LARGE SCALE GENOMIC DNA]</scope>
    <source>
        <strain evidence="1 2">R142</strain>
    </source>
</reference>
<dbReference type="AlphaFoldDB" id="A0A545SQ47"/>
<dbReference type="Proteomes" id="UP000319732">
    <property type="component" value="Unassembled WGS sequence"/>
</dbReference>
<comment type="caution">
    <text evidence="1">The sequence shown here is derived from an EMBL/GenBank/DDBJ whole genome shotgun (WGS) entry which is preliminary data.</text>
</comment>
<evidence type="ECO:0000313" key="2">
    <source>
        <dbReference type="Proteomes" id="UP000319732"/>
    </source>
</evidence>
<dbReference type="EMBL" id="VHSG01000037">
    <property type="protein sequence ID" value="TQV66996.1"/>
    <property type="molecule type" value="Genomic_DNA"/>
</dbReference>